<gene>
    <name evidence="2" type="ORF">SDC9_84975</name>
</gene>
<evidence type="ECO:0000256" key="1">
    <source>
        <dbReference type="SAM" id="MobiDB-lite"/>
    </source>
</evidence>
<dbReference type="AlphaFoldDB" id="A0A644ZBU8"/>
<organism evidence="2">
    <name type="scientific">bioreactor metagenome</name>
    <dbReference type="NCBI Taxonomy" id="1076179"/>
    <lineage>
        <taxon>unclassified sequences</taxon>
        <taxon>metagenomes</taxon>
        <taxon>ecological metagenomes</taxon>
    </lineage>
</organism>
<evidence type="ECO:0000313" key="2">
    <source>
        <dbReference type="EMBL" id="MPM38346.1"/>
    </source>
</evidence>
<proteinExistence type="predicted"/>
<accession>A0A644ZBU8</accession>
<feature type="region of interest" description="Disordered" evidence="1">
    <location>
        <begin position="1"/>
        <end position="28"/>
    </location>
</feature>
<protein>
    <submittedName>
        <fullName evidence="2">Uncharacterized protein</fullName>
    </submittedName>
</protein>
<name>A0A644ZBU8_9ZZZZ</name>
<reference evidence="2" key="1">
    <citation type="submission" date="2019-08" db="EMBL/GenBank/DDBJ databases">
        <authorList>
            <person name="Kucharzyk K."/>
            <person name="Murdoch R.W."/>
            <person name="Higgins S."/>
            <person name="Loffler F."/>
        </authorList>
    </citation>
    <scope>NUCLEOTIDE SEQUENCE</scope>
</reference>
<dbReference type="EMBL" id="VSSQ01008252">
    <property type="protein sequence ID" value="MPM38346.1"/>
    <property type="molecule type" value="Genomic_DNA"/>
</dbReference>
<sequence length="238" mass="24446">MAQRVFVSVGTEARNHSGASRRSQRTLPEFLPGGDVADMHFDGGNSGSFQRIGNGDARMGVGRGIDDHAVDRLSGQDGIDPVDDRAFVIALEKFQFATGFGGDGAQPGFDIGQSRPAVDFRFAHTQKSEIRTVDYQNFHTSPKVVGLGAMPARPAQYTLLIYSRKIDFTNFAAGFYSATGRRVSSSVGGSSSVSSLAGSKSVAAADGEAGGAAPAGTVLLTAGGTAGAAAGAAGRVAR</sequence>
<comment type="caution">
    <text evidence="2">The sequence shown here is derived from an EMBL/GenBank/DDBJ whole genome shotgun (WGS) entry which is preliminary data.</text>
</comment>